<dbReference type="SUPFAM" id="SSF57850">
    <property type="entry name" value="RING/U-box"/>
    <property type="match status" value="1"/>
</dbReference>
<dbReference type="PANTHER" id="PTHR14879:SF5">
    <property type="entry name" value="RING-TYPE DOMAIN-CONTAINING PROTEIN"/>
    <property type="match status" value="1"/>
</dbReference>
<dbReference type="AlphaFoldDB" id="A0A0A9T248"/>
<accession>A0A0A9T248</accession>
<dbReference type="PANTHER" id="PTHR14879">
    <property type="entry name" value="CASPASE REGULATOR, RING FINGER DOMAIN-CONTAINING"/>
    <property type="match status" value="1"/>
</dbReference>
<sequence length="89" mass="9753">MSTWPQYSGCSALKQTQSTSTSYESVPKTTASAPPQDSDIGDQQTCPICWSQAKNLAFLCGHQTCSDCGKNLKVCPLCQREISEKIKLY</sequence>
<reference evidence="1" key="1">
    <citation type="submission" date="2014-09" db="EMBL/GenBank/DDBJ databases">
        <authorList>
            <person name="Magalhaes I.L.F."/>
            <person name="Oliveira U."/>
            <person name="Santos F.R."/>
            <person name="Vidigal T.H.D.A."/>
            <person name="Brescovit A.D."/>
            <person name="Santos A.J."/>
        </authorList>
    </citation>
    <scope>NUCLEOTIDE SEQUENCE</scope>
    <source>
        <tissue evidence="1">Shoot tissue taken approximately 20 cm above the soil surface</tissue>
    </source>
</reference>
<dbReference type="Gene3D" id="3.30.40.10">
    <property type="entry name" value="Zinc/RING finger domain, C3HC4 (zinc finger)"/>
    <property type="match status" value="1"/>
</dbReference>
<dbReference type="InterPro" id="IPR013083">
    <property type="entry name" value="Znf_RING/FYVE/PHD"/>
</dbReference>
<dbReference type="InterPro" id="IPR001841">
    <property type="entry name" value="Znf_RING"/>
</dbReference>
<evidence type="ECO:0000313" key="1">
    <source>
        <dbReference type="EMBL" id="JAD61301.1"/>
    </source>
</evidence>
<reference evidence="1" key="2">
    <citation type="journal article" date="2015" name="Data Brief">
        <title>Shoot transcriptome of the giant reed, Arundo donax.</title>
        <authorList>
            <person name="Barrero R.A."/>
            <person name="Guerrero F.D."/>
            <person name="Moolhuijzen P."/>
            <person name="Goolsby J.A."/>
            <person name="Tidwell J."/>
            <person name="Bellgard S.E."/>
            <person name="Bellgard M.I."/>
        </authorList>
    </citation>
    <scope>NUCLEOTIDE SEQUENCE</scope>
    <source>
        <tissue evidence="1">Shoot tissue taken approximately 20 cm above the soil surface</tissue>
    </source>
</reference>
<protein>
    <submittedName>
        <fullName evidence="1">Uncharacterized protein</fullName>
    </submittedName>
</protein>
<dbReference type="EMBL" id="GBRH01236594">
    <property type="protein sequence ID" value="JAD61301.1"/>
    <property type="molecule type" value="Transcribed_RNA"/>
</dbReference>
<dbReference type="InterPro" id="IPR051728">
    <property type="entry name" value="RING-FYVE_E3_ubiquitin-ligase"/>
</dbReference>
<dbReference type="PROSITE" id="PS50089">
    <property type="entry name" value="ZF_RING_2"/>
    <property type="match status" value="1"/>
</dbReference>
<dbReference type="Pfam" id="PF13920">
    <property type="entry name" value="zf-C3HC4_3"/>
    <property type="match status" value="1"/>
</dbReference>
<organism evidence="1">
    <name type="scientific">Arundo donax</name>
    <name type="common">Giant reed</name>
    <name type="synonym">Donax arundinaceus</name>
    <dbReference type="NCBI Taxonomy" id="35708"/>
    <lineage>
        <taxon>Eukaryota</taxon>
        <taxon>Viridiplantae</taxon>
        <taxon>Streptophyta</taxon>
        <taxon>Embryophyta</taxon>
        <taxon>Tracheophyta</taxon>
        <taxon>Spermatophyta</taxon>
        <taxon>Magnoliopsida</taxon>
        <taxon>Liliopsida</taxon>
        <taxon>Poales</taxon>
        <taxon>Poaceae</taxon>
        <taxon>PACMAD clade</taxon>
        <taxon>Arundinoideae</taxon>
        <taxon>Arundineae</taxon>
        <taxon>Arundo</taxon>
    </lineage>
</organism>
<name>A0A0A9T248_ARUDO</name>
<proteinExistence type="predicted"/>